<evidence type="ECO:0000313" key="3">
    <source>
        <dbReference type="Proteomes" id="UP000006072"/>
    </source>
</evidence>
<dbReference type="PATRIC" id="fig|1194972.3.peg.3640"/>
<dbReference type="SUPFAM" id="SSF54427">
    <property type="entry name" value="NTF2-like"/>
    <property type="match status" value="1"/>
</dbReference>
<comment type="caution">
    <text evidence="2">The sequence shown here is derived from an EMBL/GenBank/DDBJ whole genome shotgun (WGS) entry which is preliminary data.</text>
</comment>
<evidence type="ECO:0000259" key="1">
    <source>
        <dbReference type="Pfam" id="PF12680"/>
    </source>
</evidence>
<organism evidence="2 3">
    <name type="scientific">Mycolicibacterium vaccae ATCC 25954</name>
    <dbReference type="NCBI Taxonomy" id="1194972"/>
    <lineage>
        <taxon>Bacteria</taxon>
        <taxon>Bacillati</taxon>
        <taxon>Actinomycetota</taxon>
        <taxon>Actinomycetes</taxon>
        <taxon>Mycobacteriales</taxon>
        <taxon>Mycobacteriaceae</taxon>
        <taxon>Mycolicibacterium</taxon>
    </lineage>
</organism>
<evidence type="ECO:0000313" key="2">
    <source>
        <dbReference type="EMBL" id="EJZ07637.1"/>
    </source>
</evidence>
<dbReference type="eggNOG" id="COG5485">
    <property type="taxonomic scope" value="Bacteria"/>
</dbReference>
<dbReference type="Gene3D" id="3.10.450.50">
    <property type="match status" value="1"/>
</dbReference>
<dbReference type="EMBL" id="ALQA01000041">
    <property type="protein sequence ID" value="EJZ07637.1"/>
    <property type="molecule type" value="Genomic_DNA"/>
</dbReference>
<dbReference type="InterPro" id="IPR032710">
    <property type="entry name" value="NTF2-like_dom_sf"/>
</dbReference>
<dbReference type="Proteomes" id="UP000006072">
    <property type="component" value="Unassembled WGS sequence"/>
</dbReference>
<proteinExistence type="predicted"/>
<dbReference type="HOGENOM" id="CLU_100997_10_0_11"/>
<feature type="domain" description="SnoaL-like" evidence="1">
    <location>
        <begin position="10"/>
        <end position="107"/>
    </location>
</feature>
<sequence>MMLGQRLYQRWIHELWAGKRVADELVAPEFVGHWPTREVHGPGELQAMVDQTRATLSELLFVVEVGPFTDGDLIAARWIATGSGPRGPARFTGNDLLRVADGRIVEYWTGTARA</sequence>
<keyword evidence="3" id="KW-1185">Reference proteome</keyword>
<gene>
    <name evidence="2" type="ORF">MVAC_18280</name>
</gene>
<dbReference type="AlphaFoldDB" id="K0UKB8"/>
<name>K0UKB8_MYCVA</name>
<dbReference type="Pfam" id="PF12680">
    <property type="entry name" value="SnoaL_2"/>
    <property type="match status" value="1"/>
</dbReference>
<reference evidence="2 3" key="1">
    <citation type="journal article" date="2012" name="J. Bacteriol.">
        <title>Complete Genome Sequence of Mycobacterium vaccae Type Strain ATCC 25954.</title>
        <authorList>
            <person name="Ho Y.S."/>
            <person name="Adroub S.A."/>
            <person name="Abadi M."/>
            <person name="Al Alwan B."/>
            <person name="Alkhateeb R."/>
            <person name="Gao G."/>
            <person name="Ragab A."/>
            <person name="Ali S."/>
            <person name="van Soolingen D."/>
            <person name="Bitter W."/>
            <person name="Pain A."/>
            <person name="Abdallah A.M."/>
        </authorList>
    </citation>
    <scope>NUCLEOTIDE SEQUENCE [LARGE SCALE GENOMIC DNA]</scope>
    <source>
        <strain evidence="2 3">ATCC 25954</strain>
    </source>
</reference>
<dbReference type="InterPro" id="IPR037401">
    <property type="entry name" value="SnoaL-like"/>
</dbReference>
<protein>
    <recommendedName>
        <fullName evidence="1">SnoaL-like domain-containing protein</fullName>
    </recommendedName>
</protein>
<accession>K0UKB8</accession>